<sequence>MIQDLLAYFDPLDYLGIWLLWAFILAFIVSWLTFPTIIRVAQVKQLMDEPGSRSSHSTKTPTLGGIAIFFSLAVVITTIGGVLDTKILMLLLGGLTVLFFLGLKDDLLVLAPRTKFLAQLLVAGVLIIFTDTRIVGFFGIFGITTLPYVVSVLFTLFVYILIINAYNLIDGVDGLAGSLALFACAALAFLFWKTQDVSMTTIAVATIGSLVPFLRFNFSKKRKIFMGDTGSMIVGFLIAFFVVRFLSEAQMFPTSLYYTSAPILALAIVFFPLLDTLRIFFIRAVIHKKSPFKADRNHLHHGFINLGYSHKQTTLCIVIINTVLFILALLFKDFEIHLQLCLLLAIGTVLYSVAFIYHWLLKNKSQSKIVEQSR</sequence>
<keyword evidence="2" id="KW-1003">Cell membrane</keyword>
<dbReference type="GO" id="GO:0005886">
    <property type="term" value="C:plasma membrane"/>
    <property type="evidence" value="ECO:0007669"/>
    <property type="project" value="UniProtKB-SubCell"/>
</dbReference>
<comment type="cofactor">
    <cofactor evidence="7">
        <name>Mg(2+)</name>
        <dbReference type="ChEBI" id="CHEBI:18420"/>
    </cofactor>
</comment>
<protein>
    <submittedName>
        <fullName evidence="9">Undecaprenyl/decaprenyl-phosphate alpha-N-acetylglucosaminyl 1-phosphate transferase</fullName>
    </submittedName>
</protein>
<evidence type="ECO:0000313" key="9">
    <source>
        <dbReference type="EMBL" id="MBA6153381.1"/>
    </source>
</evidence>
<dbReference type="GO" id="GO:0046872">
    <property type="term" value="F:metal ion binding"/>
    <property type="evidence" value="ECO:0007669"/>
    <property type="project" value="UniProtKB-KW"/>
</dbReference>
<keyword evidence="3 9" id="KW-0808">Transferase</keyword>
<evidence type="ECO:0000256" key="8">
    <source>
        <dbReference type="SAM" id="Phobius"/>
    </source>
</evidence>
<dbReference type="AlphaFoldDB" id="A0A7W2M6G9"/>
<dbReference type="GO" id="GO:0016780">
    <property type="term" value="F:phosphotransferase activity, for other substituted phosphate groups"/>
    <property type="evidence" value="ECO:0007669"/>
    <property type="project" value="InterPro"/>
</dbReference>
<keyword evidence="4 8" id="KW-0812">Transmembrane</keyword>
<evidence type="ECO:0000256" key="3">
    <source>
        <dbReference type="ARBA" id="ARBA00022679"/>
    </source>
</evidence>
<proteinExistence type="predicted"/>
<reference evidence="9 10" key="1">
    <citation type="submission" date="2020-07" db="EMBL/GenBank/DDBJ databases">
        <title>Bacterium isolated from marine sediment.</title>
        <authorList>
            <person name="Shang D."/>
        </authorList>
    </citation>
    <scope>NUCLEOTIDE SEQUENCE [LARGE SCALE GENOMIC DNA]</scope>
    <source>
        <strain evidence="9 10">F6074</strain>
    </source>
</reference>
<feature type="transmembrane region" description="Helical" evidence="8">
    <location>
        <begin position="62"/>
        <end position="81"/>
    </location>
</feature>
<keyword evidence="6 8" id="KW-0472">Membrane</keyword>
<feature type="transmembrane region" description="Helical" evidence="8">
    <location>
        <begin position="87"/>
        <end position="104"/>
    </location>
</feature>
<evidence type="ECO:0000256" key="2">
    <source>
        <dbReference type="ARBA" id="ARBA00022475"/>
    </source>
</evidence>
<name>A0A7W2M6G9_9FLAO</name>
<dbReference type="PANTHER" id="PTHR22926">
    <property type="entry name" value="PHOSPHO-N-ACETYLMURAMOYL-PENTAPEPTIDE-TRANSFERASE"/>
    <property type="match status" value="1"/>
</dbReference>
<comment type="subcellular location">
    <subcellularLocation>
        <location evidence="1">Cell membrane</location>
        <topology evidence="1">Multi-pass membrane protein</topology>
    </subcellularLocation>
</comment>
<evidence type="ECO:0000256" key="1">
    <source>
        <dbReference type="ARBA" id="ARBA00004651"/>
    </source>
</evidence>
<evidence type="ECO:0000256" key="6">
    <source>
        <dbReference type="ARBA" id="ARBA00023136"/>
    </source>
</evidence>
<dbReference type="GO" id="GO:0044038">
    <property type="term" value="P:cell wall macromolecule biosynthetic process"/>
    <property type="evidence" value="ECO:0007669"/>
    <property type="project" value="TreeGrafter"/>
</dbReference>
<feature type="transmembrane region" description="Helical" evidence="8">
    <location>
        <begin position="15"/>
        <end position="41"/>
    </location>
</feature>
<keyword evidence="7" id="KW-0479">Metal-binding</keyword>
<dbReference type="Proteomes" id="UP000541857">
    <property type="component" value="Unassembled WGS sequence"/>
</dbReference>
<feature type="transmembrane region" description="Helical" evidence="8">
    <location>
        <begin position="225"/>
        <end position="243"/>
    </location>
</feature>
<dbReference type="InterPro" id="IPR018480">
    <property type="entry name" value="PNAcMuramoyl-5peptid_Trfase_CS"/>
</dbReference>
<feature type="transmembrane region" description="Helical" evidence="8">
    <location>
        <begin position="198"/>
        <end position="218"/>
    </location>
</feature>
<accession>A0A7W2M6G9</accession>
<dbReference type="CDD" id="cd06853">
    <property type="entry name" value="GT_WecA_like"/>
    <property type="match status" value="1"/>
</dbReference>
<dbReference type="InterPro" id="IPR000715">
    <property type="entry name" value="Glycosyl_transferase_4"/>
</dbReference>
<feature type="transmembrane region" description="Helical" evidence="8">
    <location>
        <begin position="116"/>
        <end position="140"/>
    </location>
</feature>
<organism evidence="9 10">
    <name type="scientific">Gelidibacter maritimus</name>
    <dbReference type="NCBI Taxonomy" id="2761487"/>
    <lineage>
        <taxon>Bacteria</taxon>
        <taxon>Pseudomonadati</taxon>
        <taxon>Bacteroidota</taxon>
        <taxon>Flavobacteriia</taxon>
        <taxon>Flavobacteriales</taxon>
        <taxon>Flavobacteriaceae</taxon>
        <taxon>Gelidibacter</taxon>
    </lineage>
</organism>
<feature type="transmembrane region" description="Helical" evidence="8">
    <location>
        <begin position="263"/>
        <end position="286"/>
    </location>
</feature>
<comment type="caution">
    <text evidence="9">The sequence shown here is derived from an EMBL/GenBank/DDBJ whole genome shotgun (WGS) entry which is preliminary data.</text>
</comment>
<gene>
    <name evidence="9" type="ORF">H3Z82_11635</name>
</gene>
<evidence type="ECO:0000256" key="7">
    <source>
        <dbReference type="PIRSR" id="PIRSR600715-1"/>
    </source>
</evidence>
<feature type="transmembrane region" description="Helical" evidence="8">
    <location>
        <begin position="313"/>
        <end position="331"/>
    </location>
</feature>
<dbReference type="RefSeq" id="WP_182205677.1">
    <property type="nucleotide sequence ID" value="NZ_JACGLT010000008.1"/>
</dbReference>
<dbReference type="PROSITE" id="PS01348">
    <property type="entry name" value="MRAY_2"/>
    <property type="match status" value="1"/>
</dbReference>
<evidence type="ECO:0000256" key="5">
    <source>
        <dbReference type="ARBA" id="ARBA00022989"/>
    </source>
</evidence>
<dbReference type="EMBL" id="JACGLT010000008">
    <property type="protein sequence ID" value="MBA6153381.1"/>
    <property type="molecule type" value="Genomic_DNA"/>
</dbReference>
<dbReference type="GO" id="GO:0009103">
    <property type="term" value="P:lipopolysaccharide biosynthetic process"/>
    <property type="evidence" value="ECO:0007669"/>
    <property type="project" value="TreeGrafter"/>
</dbReference>
<dbReference type="GO" id="GO:0071555">
    <property type="term" value="P:cell wall organization"/>
    <property type="evidence" value="ECO:0007669"/>
    <property type="project" value="TreeGrafter"/>
</dbReference>
<feature type="binding site" evidence="7">
    <location>
        <position position="167"/>
    </location>
    <ligand>
        <name>Mg(2+)</name>
        <dbReference type="ChEBI" id="CHEBI:18420"/>
    </ligand>
</feature>
<feature type="transmembrane region" description="Helical" evidence="8">
    <location>
        <begin position="174"/>
        <end position="192"/>
    </location>
</feature>
<evidence type="ECO:0000256" key="4">
    <source>
        <dbReference type="ARBA" id="ARBA00022692"/>
    </source>
</evidence>
<keyword evidence="7" id="KW-0460">Magnesium</keyword>
<dbReference type="PANTHER" id="PTHR22926:SF3">
    <property type="entry name" value="UNDECAPRENYL-PHOSPHATE ALPHA-N-ACETYLGLUCOSAMINYL 1-PHOSPHATE TRANSFERASE"/>
    <property type="match status" value="1"/>
</dbReference>
<dbReference type="Pfam" id="PF00953">
    <property type="entry name" value="Glycos_transf_4"/>
    <property type="match status" value="1"/>
</dbReference>
<feature type="binding site" evidence="7">
    <location>
        <position position="228"/>
    </location>
    <ligand>
        <name>Mg(2+)</name>
        <dbReference type="ChEBI" id="CHEBI:18420"/>
    </ligand>
</feature>
<feature type="transmembrane region" description="Helical" evidence="8">
    <location>
        <begin position="337"/>
        <end position="360"/>
    </location>
</feature>
<evidence type="ECO:0000313" key="10">
    <source>
        <dbReference type="Proteomes" id="UP000541857"/>
    </source>
</evidence>
<keyword evidence="10" id="KW-1185">Reference proteome</keyword>
<feature type="transmembrane region" description="Helical" evidence="8">
    <location>
        <begin position="146"/>
        <end position="167"/>
    </location>
</feature>
<keyword evidence="5 8" id="KW-1133">Transmembrane helix</keyword>